<organism evidence="1">
    <name type="scientific">Rhizophora mucronata</name>
    <name type="common">Asiatic mangrove</name>
    <dbReference type="NCBI Taxonomy" id="61149"/>
    <lineage>
        <taxon>Eukaryota</taxon>
        <taxon>Viridiplantae</taxon>
        <taxon>Streptophyta</taxon>
        <taxon>Embryophyta</taxon>
        <taxon>Tracheophyta</taxon>
        <taxon>Spermatophyta</taxon>
        <taxon>Magnoliopsida</taxon>
        <taxon>eudicotyledons</taxon>
        <taxon>Gunneridae</taxon>
        <taxon>Pentapetalae</taxon>
        <taxon>rosids</taxon>
        <taxon>fabids</taxon>
        <taxon>Malpighiales</taxon>
        <taxon>Rhizophoraceae</taxon>
        <taxon>Rhizophora</taxon>
    </lineage>
</organism>
<sequence>MNKEYYQDQMPDFTHLLVGNVVKGQDVLNSLKKKGKKKKPQNFTVIKRTPNQIFFSNIMHCHSCQSVNPAPMSQHPFPPPISPS</sequence>
<accession>A0A2P2J043</accession>
<evidence type="ECO:0000313" key="1">
    <source>
        <dbReference type="EMBL" id="MBW86853.1"/>
    </source>
</evidence>
<reference evidence="1" key="1">
    <citation type="submission" date="2018-02" db="EMBL/GenBank/DDBJ databases">
        <title>Rhizophora mucronata_Transcriptome.</title>
        <authorList>
            <person name="Meera S.P."/>
            <person name="Sreeshan A."/>
            <person name="Augustine A."/>
        </authorList>
    </citation>
    <scope>NUCLEOTIDE SEQUENCE</scope>
    <source>
        <tissue evidence="1">Leaf</tissue>
    </source>
</reference>
<proteinExistence type="predicted"/>
<name>A0A2P2J043_RHIMU</name>
<dbReference type="EMBL" id="GGEC01006370">
    <property type="protein sequence ID" value="MBW86853.1"/>
    <property type="molecule type" value="Transcribed_RNA"/>
</dbReference>
<protein>
    <submittedName>
        <fullName evidence="1">Uncharacterized protein</fullName>
    </submittedName>
</protein>
<dbReference type="AlphaFoldDB" id="A0A2P2J043"/>